<reference evidence="1" key="1">
    <citation type="journal article" date="2014" name="Nat. Commun.">
        <title>The tobacco genome sequence and its comparison with those of tomato and potato.</title>
        <authorList>
            <person name="Sierro N."/>
            <person name="Battey J.N."/>
            <person name="Ouadi S."/>
            <person name="Bakaher N."/>
            <person name="Bovet L."/>
            <person name="Willig A."/>
            <person name="Goepfert S."/>
            <person name="Peitsch M.C."/>
            <person name="Ivanov N.V."/>
        </authorList>
    </citation>
    <scope>NUCLEOTIDE SEQUENCE [LARGE SCALE GENOMIC DNA]</scope>
</reference>
<protein>
    <submittedName>
        <fullName evidence="2">Uncharacterized protein LOC107825215</fullName>
    </submittedName>
</protein>
<name>A0A1S4D2C4_TOBAC</name>
<dbReference type="RefSeq" id="XP_016507531.1">
    <property type="nucleotide sequence ID" value="XM_016652045.1"/>
</dbReference>
<dbReference type="GeneID" id="107825215"/>
<dbReference type="Gene3D" id="2.40.70.10">
    <property type="entry name" value="Acid Proteases"/>
    <property type="match status" value="1"/>
</dbReference>
<dbReference type="KEGG" id="nta:107825215"/>
<dbReference type="PANTHER" id="PTHR33067">
    <property type="entry name" value="RNA-DIRECTED DNA POLYMERASE-RELATED"/>
    <property type="match status" value="1"/>
</dbReference>
<dbReference type="PaxDb" id="4097-A0A1S4D2C4"/>
<proteinExistence type="predicted"/>
<dbReference type="AlphaFoldDB" id="A0A1S4D2C4"/>
<reference evidence="2" key="2">
    <citation type="submission" date="2025-08" db="UniProtKB">
        <authorList>
            <consortium name="RefSeq"/>
        </authorList>
    </citation>
    <scope>IDENTIFICATION</scope>
    <source>
        <tissue evidence="2">Leaf</tissue>
    </source>
</reference>
<dbReference type="InterPro" id="IPR021109">
    <property type="entry name" value="Peptidase_aspartic_dom_sf"/>
</dbReference>
<organism evidence="1 2">
    <name type="scientific">Nicotiana tabacum</name>
    <name type="common">Common tobacco</name>
    <dbReference type="NCBI Taxonomy" id="4097"/>
    <lineage>
        <taxon>Eukaryota</taxon>
        <taxon>Viridiplantae</taxon>
        <taxon>Streptophyta</taxon>
        <taxon>Embryophyta</taxon>
        <taxon>Tracheophyta</taxon>
        <taxon>Spermatophyta</taxon>
        <taxon>Magnoliopsida</taxon>
        <taxon>eudicotyledons</taxon>
        <taxon>Gunneridae</taxon>
        <taxon>Pentapetalae</taxon>
        <taxon>asterids</taxon>
        <taxon>lamiids</taxon>
        <taxon>Solanales</taxon>
        <taxon>Solanaceae</taxon>
        <taxon>Nicotianoideae</taxon>
        <taxon>Nicotianeae</taxon>
        <taxon>Nicotiana</taxon>
    </lineage>
</organism>
<accession>A0A1S4D2C4</accession>
<dbReference type="CDD" id="cd00303">
    <property type="entry name" value="retropepsin_like"/>
    <property type="match status" value="1"/>
</dbReference>
<evidence type="ECO:0000313" key="1">
    <source>
        <dbReference type="Proteomes" id="UP000790787"/>
    </source>
</evidence>
<dbReference type="OrthoDB" id="778454at2759"/>
<dbReference type="Proteomes" id="UP000790787">
    <property type="component" value="Chromosome 6"/>
</dbReference>
<dbReference type="PANTHER" id="PTHR33067:SF39">
    <property type="entry name" value="TRANSCRIPTION FACTOR INTERACTOR AND REGULATOR CCHC(ZN) FAMILY"/>
    <property type="match status" value="1"/>
</dbReference>
<evidence type="ECO:0000313" key="2">
    <source>
        <dbReference type="RefSeq" id="XP_016507531.1"/>
    </source>
</evidence>
<dbReference type="OMA" id="KPRTTHL"/>
<gene>
    <name evidence="2" type="primary">LOC107825215</name>
</gene>
<sequence>MSIGKHAVEQALCDPGASINLMPLSVFKKFGLGDPYPTMVILQLADRSLAHPEGVIEDVLAQVGSFIFPADFIILDYEPDQEVLFILRRPFLATDQAIIDVYEEKMTMRVDDRLEVFSMYKTLRLPTHYEGLSMISVVKSDVMSLVPYMSPVDPLERALIGDEKDNEDELMEEIEQALNMSCSYVHGFGRFEKLDMPITLTPPKPSIKEAPNLEIKPRTTHLCYAYLGNSKILPTIISSSLTEVQEEKFLLVIREHKKTIGWTIAK</sequence>
<keyword evidence="1" id="KW-1185">Reference proteome</keyword>